<dbReference type="Proteomes" id="UP000268093">
    <property type="component" value="Unassembled WGS sequence"/>
</dbReference>
<reference evidence="1 2" key="1">
    <citation type="journal article" date="2018" name="New Phytol.">
        <title>Phylogenomics of Endogonaceae and evolution of mycorrhizas within Mucoromycota.</title>
        <authorList>
            <person name="Chang Y."/>
            <person name="Desiro A."/>
            <person name="Na H."/>
            <person name="Sandor L."/>
            <person name="Lipzen A."/>
            <person name="Clum A."/>
            <person name="Barry K."/>
            <person name="Grigoriev I.V."/>
            <person name="Martin F.M."/>
            <person name="Stajich J.E."/>
            <person name="Smith M.E."/>
            <person name="Bonito G."/>
            <person name="Spatafora J.W."/>
        </authorList>
    </citation>
    <scope>NUCLEOTIDE SEQUENCE [LARGE SCALE GENOMIC DNA]</scope>
    <source>
        <strain evidence="1 2">GMNB39</strain>
    </source>
</reference>
<evidence type="ECO:0000313" key="1">
    <source>
        <dbReference type="EMBL" id="RUP49155.1"/>
    </source>
</evidence>
<name>A0A433DEB8_9FUNG</name>
<gene>
    <name evidence="1" type="ORF">BC936DRAFT_143162</name>
</gene>
<feature type="non-terminal residue" evidence="1">
    <location>
        <position position="100"/>
    </location>
</feature>
<dbReference type="EMBL" id="RBNI01002554">
    <property type="protein sequence ID" value="RUP49155.1"/>
    <property type="molecule type" value="Genomic_DNA"/>
</dbReference>
<evidence type="ECO:0000313" key="2">
    <source>
        <dbReference type="Proteomes" id="UP000268093"/>
    </source>
</evidence>
<dbReference type="AlphaFoldDB" id="A0A433DEB8"/>
<proteinExistence type="predicted"/>
<comment type="caution">
    <text evidence="1">The sequence shown here is derived from an EMBL/GenBank/DDBJ whole genome shotgun (WGS) entry which is preliminary data.</text>
</comment>
<accession>A0A433DEB8</accession>
<organism evidence="1 2">
    <name type="scientific">Jimgerdemannia flammicorona</name>
    <dbReference type="NCBI Taxonomy" id="994334"/>
    <lineage>
        <taxon>Eukaryota</taxon>
        <taxon>Fungi</taxon>
        <taxon>Fungi incertae sedis</taxon>
        <taxon>Mucoromycota</taxon>
        <taxon>Mucoromycotina</taxon>
        <taxon>Endogonomycetes</taxon>
        <taxon>Endogonales</taxon>
        <taxon>Endogonaceae</taxon>
        <taxon>Jimgerdemannia</taxon>
    </lineage>
</organism>
<dbReference type="OrthoDB" id="431557at2759"/>
<keyword evidence="2" id="KW-1185">Reference proteome</keyword>
<sequence length="100" mass="11588">MADSYMTQSAKTYLERYHEEFPEASLNQLIKHSLYVLCDTLQQDKELNIYNTLISKNQQFMIIEGEELQWFLSLLGDETGRLLRAVVTVTELQPKEAGSE</sequence>
<protein>
    <submittedName>
        <fullName evidence="1">Uncharacterized protein</fullName>
    </submittedName>
</protein>